<protein>
    <submittedName>
        <fullName evidence="1">Transcriptional regulator</fullName>
    </submittedName>
</protein>
<dbReference type="SUPFAM" id="SSF48452">
    <property type="entry name" value="TPR-like"/>
    <property type="match status" value="1"/>
</dbReference>
<dbReference type="EMBL" id="QOIL01000044">
    <property type="protein sequence ID" value="RCG17268.1"/>
    <property type="molecule type" value="Genomic_DNA"/>
</dbReference>
<evidence type="ECO:0000313" key="1">
    <source>
        <dbReference type="EMBL" id="RCG17268.1"/>
    </source>
</evidence>
<reference evidence="1 2" key="1">
    <citation type="submission" date="2018-06" db="EMBL/GenBank/DDBJ databases">
        <title>Sphaerisporangium craniellae sp. nov., isolated from a marine sponge in the South China Sea.</title>
        <authorList>
            <person name="Li L."/>
        </authorList>
    </citation>
    <scope>NUCLEOTIDE SEQUENCE [LARGE SCALE GENOMIC DNA]</scope>
    <source>
        <strain evidence="1 2">CCTCC AA 208026</strain>
    </source>
</reference>
<evidence type="ECO:0000313" key="2">
    <source>
        <dbReference type="Proteomes" id="UP000253094"/>
    </source>
</evidence>
<dbReference type="Proteomes" id="UP000253094">
    <property type="component" value="Unassembled WGS sequence"/>
</dbReference>
<proteinExistence type="predicted"/>
<comment type="caution">
    <text evidence="1">The sequence shown here is derived from an EMBL/GenBank/DDBJ whole genome shotgun (WGS) entry which is preliminary data.</text>
</comment>
<name>A0A367EGP0_9ACTN</name>
<dbReference type="AlphaFoldDB" id="A0A367EGP0"/>
<gene>
    <name evidence="1" type="ORF">DQ384_39915</name>
</gene>
<dbReference type="InterPro" id="IPR011990">
    <property type="entry name" value="TPR-like_helical_dom_sf"/>
</dbReference>
<dbReference type="Gene3D" id="1.25.40.10">
    <property type="entry name" value="Tetratricopeptide repeat domain"/>
    <property type="match status" value="1"/>
</dbReference>
<sequence>MFAVEDALRHALPDRRGFMRLTGCTLTGFAEVWMNVEPAEASATFYGGRIGDDFVDQMEAGLPRLRLLEAAYGGQRACRLLDAELGMVNEVLSKSSYTSGVARRLHALAAELGRVAGFACFDAGLHSAAQRYWVAAVHAAHAAGDRVQGANILKSMSLQCHDFGCFGEALRMAQCAREGVGQVTPRTAAMLALREARARAAMGEAGECERLIAAADKLIGLGFSEDDPAFIGYFDEAEFHAQAGSCYLDLGWGRHADDHLTSALERLPRTKVRDRATYLTRRADAQRGLGNVEEAAALLAGVVSLVQQAPSRRNVDRLLTVRNRLPASAARRELDEHLNSITSPTG</sequence>
<accession>A0A367EGP0</accession>
<keyword evidence="2" id="KW-1185">Reference proteome</keyword>
<organism evidence="1 2">
    <name type="scientific">Sphaerisporangium album</name>
    <dbReference type="NCBI Taxonomy" id="509200"/>
    <lineage>
        <taxon>Bacteria</taxon>
        <taxon>Bacillati</taxon>
        <taxon>Actinomycetota</taxon>
        <taxon>Actinomycetes</taxon>
        <taxon>Streptosporangiales</taxon>
        <taxon>Streptosporangiaceae</taxon>
        <taxon>Sphaerisporangium</taxon>
    </lineage>
</organism>